<dbReference type="GeneID" id="96904204"/>
<dbReference type="PROSITE" id="PS50888">
    <property type="entry name" value="BHLH"/>
    <property type="match status" value="1"/>
</dbReference>
<evidence type="ECO:0000313" key="4">
    <source>
        <dbReference type="Proteomes" id="UP000001640"/>
    </source>
</evidence>
<feature type="region of interest" description="Disordered" evidence="1">
    <location>
        <begin position="179"/>
        <end position="198"/>
    </location>
</feature>
<dbReference type="EMBL" id="HE576757">
    <property type="protein sequence ID" value="CCC70555.1"/>
    <property type="molecule type" value="Genomic_DNA"/>
</dbReference>
<proteinExistence type="predicted"/>
<dbReference type="InterPro" id="IPR052099">
    <property type="entry name" value="Regulatory_TF_Diverse"/>
</dbReference>
<dbReference type="OrthoDB" id="2133190at2759"/>
<dbReference type="KEGG" id="ncs:NCAS_0F00710"/>
<dbReference type="Proteomes" id="UP000001640">
    <property type="component" value="Chromosome 6"/>
</dbReference>
<name>G0VGD5_NAUCA</name>
<dbReference type="Gene3D" id="4.10.280.10">
    <property type="entry name" value="Helix-loop-helix DNA-binding domain"/>
    <property type="match status" value="1"/>
</dbReference>
<dbReference type="InterPro" id="IPR011598">
    <property type="entry name" value="bHLH_dom"/>
</dbReference>
<feature type="domain" description="BHLH" evidence="2">
    <location>
        <begin position="194"/>
        <end position="267"/>
    </location>
</feature>
<dbReference type="HOGENOM" id="CLU_067895_0_0_1"/>
<dbReference type="GO" id="GO:0046983">
    <property type="term" value="F:protein dimerization activity"/>
    <property type="evidence" value="ECO:0007669"/>
    <property type="project" value="InterPro"/>
</dbReference>
<evidence type="ECO:0000313" key="3">
    <source>
        <dbReference type="EMBL" id="CCC70555.1"/>
    </source>
</evidence>
<dbReference type="eggNOG" id="KOG2588">
    <property type="taxonomic scope" value="Eukaryota"/>
</dbReference>
<dbReference type="SMART" id="SM00353">
    <property type="entry name" value="HLH"/>
    <property type="match status" value="1"/>
</dbReference>
<reference evidence="3 4" key="1">
    <citation type="journal article" date="2011" name="Proc. Natl. Acad. Sci. U.S.A.">
        <title>Evolutionary erosion of yeast sex chromosomes by mating-type switching accidents.</title>
        <authorList>
            <person name="Gordon J.L."/>
            <person name="Armisen D."/>
            <person name="Proux-Wera E."/>
            <person name="Oheigeartaigh S.S."/>
            <person name="Byrne K.P."/>
            <person name="Wolfe K.H."/>
        </authorList>
    </citation>
    <scope>NUCLEOTIDE SEQUENCE [LARGE SCALE GENOMIC DNA]</scope>
    <source>
        <strain evidence="4">ATCC 76901 / BCRC 22586 / CBS 4309 / NBRC 1992 / NRRL Y-12630</strain>
    </source>
</reference>
<evidence type="ECO:0000256" key="1">
    <source>
        <dbReference type="SAM" id="MobiDB-lite"/>
    </source>
</evidence>
<dbReference type="SUPFAM" id="SSF47459">
    <property type="entry name" value="HLH, helix-loop-helix DNA-binding domain"/>
    <property type="match status" value="1"/>
</dbReference>
<dbReference type="RefSeq" id="XP_003676911.1">
    <property type="nucleotide sequence ID" value="XM_003676863.1"/>
</dbReference>
<dbReference type="Pfam" id="PF00010">
    <property type="entry name" value="HLH"/>
    <property type="match status" value="1"/>
</dbReference>
<evidence type="ECO:0000259" key="2">
    <source>
        <dbReference type="PROSITE" id="PS50888"/>
    </source>
</evidence>
<dbReference type="PANTHER" id="PTHR47336:SF3">
    <property type="entry name" value="SERINE-RICH PROTEIN TYE7"/>
    <property type="match status" value="1"/>
</dbReference>
<protein>
    <recommendedName>
        <fullName evidence="2">BHLH domain-containing protein</fullName>
    </recommendedName>
</protein>
<dbReference type="InParanoid" id="G0VGD5"/>
<dbReference type="CDD" id="cd11395">
    <property type="entry name" value="bHLHzip_SREBP_like"/>
    <property type="match status" value="1"/>
</dbReference>
<dbReference type="InterPro" id="IPR036638">
    <property type="entry name" value="HLH_DNA-bd_sf"/>
</dbReference>
<sequence length="293" mass="33839">MEPVLMKRKPPNRVFPADVKDSVKDWILQKQKHFSVNPIKQLEDDLNDNQYVTGSYSSLSSHSGSNWFEPLENILSSDSTSSLSSPIEPTNIKTTCNQFKEAPIFDQFNDSLAMQNISETNENRNFLVTDTMFLNNETTTTSPVFTNEIKEEPKDSHLNVFLHPHMESVDLANDKDEFQKTTNSKPMRKRLTSNQKQAHNKIEKRYRININTKIAKLQQIIPWVACEKPAFEVGGSLKREQEFKKNSATRLNKSMILEKAVDYILYLQNNESLHQLEVQRLRNEVDSLKSKSM</sequence>
<accession>G0VGD5</accession>
<dbReference type="STRING" id="1064592.G0VGD5"/>
<dbReference type="PANTHER" id="PTHR47336">
    <property type="entry name" value="TRANSCRIPTION FACTOR HMS1-RELATED"/>
    <property type="match status" value="1"/>
</dbReference>
<reference key="2">
    <citation type="submission" date="2011-08" db="EMBL/GenBank/DDBJ databases">
        <title>Genome sequence of Naumovozyma castellii.</title>
        <authorList>
            <person name="Gordon J.L."/>
            <person name="Armisen D."/>
            <person name="Proux-Wera E."/>
            <person name="OhEigeartaigh S.S."/>
            <person name="Byrne K.P."/>
            <person name="Wolfe K.H."/>
        </authorList>
    </citation>
    <scope>NUCLEOTIDE SEQUENCE</scope>
    <source>
        <strain>Type strain:CBS 4309</strain>
    </source>
</reference>
<keyword evidence="4" id="KW-1185">Reference proteome</keyword>
<dbReference type="AlphaFoldDB" id="G0VGD5"/>
<dbReference type="FunCoup" id="G0VGD5">
    <property type="interactions" value="1258"/>
</dbReference>
<organism evidence="3 4">
    <name type="scientific">Naumovozyma castellii</name>
    <name type="common">Yeast</name>
    <name type="synonym">Saccharomyces castellii</name>
    <dbReference type="NCBI Taxonomy" id="27288"/>
    <lineage>
        <taxon>Eukaryota</taxon>
        <taxon>Fungi</taxon>
        <taxon>Dikarya</taxon>
        <taxon>Ascomycota</taxon>
        <taxon>Saccharomycotina</taxon>
        <taxon>Saccharomycetes</taxon>
        <taxon>Saccharomycetales</taxon>
        <taxon>Saccharomycetaceae</taxon>
        <taxon>Naumovozyma</taxon>
    </lineage>
</organism>
<gene>
    <name evidence="3" type="primary">NCAS0F00710</name>
    <name evidence="3" type="ordered locus">NCAS_0F00710</name>
</gene>